<accession>A0A6A6HK06</accession>
<evidence type="ECO:0000256" key="2">
    <source>
        <dbReference type="ARBA" id="ARBA00012614"/>
    </source>
</evidence>
<dbReference type="PANTHER" id="PTHR47043:SF1">
    <property type="entry name" value="UDP-N-ACETYLGLUCOSAMINE TRANSFERASE SUBUNIT ALG13"/>
    <property type="match status" value="1"/>
</dbReference>
<evidence type="ECO:0000256" key="5">
    <source>
        <dbReference type="ARBA" id="ARBA00032061"/>
    </source>
</evidence>
<dbReference type="GO" id="GO:0043541">
    <property type="term" value="C:UDP-N-acetylglucosamine transferase complex"/>
    <property type="evidence" value="ECO:0007669"/>
    <property type="project" value="TreeGrafter"/>
</dbReference>
<keyword evidence="7" id="KW-0256">Endoplasmic reticulum</keyword>
<gene>
    <name evidence="7" type="primary">ALG13</name>
    <name evidence="9" type="ORF">EV356DRAFT_529641</name>
</gene>
<name>A0A6A6HK06_VIRVR</name>
<evidence type="ECO:0000256" key="4">
    <source>
        <dbReference type="ARBA" id="ARBA00024804"/>
    </source>
</evidence>
<dbReference type="SUPFAM" id="SSF53756">
    <property type="entry name" value="UDP-Glycosyltransferase/glycogen phosphorylase"/>
    <property type="match status" value="1"/>
</dbReference>
<evidence type="ECO:0000256" key="6">
    <source>
        <dbReference type="ARBA" id="ARBA00048184"/>
    </source>
</evidence>
<keyword evidence="10" id="KW-1185">Reference proteome</keyword>
<dbReference type="OrthoDB" id="20273at2759"/>
<comment type="subcellular location">
    <subcellularLocation>
        <location evidence="7">Endoplasmic reticulum</location>
    </subcellularLocation>
</comment>
<dbReference type="AlphaFoldDB" id="A0A6A6HK06"/>
<comment type="catalytic activity">
    <reaction evidence="6">
        <text>an N-acetyl-alpha-D-glucosaminyl-diphospho-di-trans,poly-cis-dolichol + UDP-N-acetyl-alpha-D-glucosamine = an N,N'-diacetylchitobiosyl-diphospho-di-trans,poly-cis-dolichol + UDP + H(+)</text>
        <dbReference type="Rhea" id="RHEA:23380"/>
        <dbReference type="Rhea" id="RHEA-COMP:19507"/>
        <dbReference type="Rhea" id="RHEA-COMP:19510"/>
        <dbReference type="ChEBI" id="CHEBI:15378"/>
        <dbReference type="ChEBI" id="CHEBI:57269"/>
        <dbReference type="ChEBI" id="CHEBI:57705"/>
        <dbReference type="ChEBI" id="CHEBI:58223"/>
        <dbReference type="ChEBI" id="CHEBI:58427"/>
        <dbReference type="EC" id="2.4.1.141"/>
    </reaction>
</comment>
<reference evidence="9" key="1">
    <citation type="journal article" date="2020" name="Stud. Mycol.">
        <title>101 Dothideomycetes genomes: a test case for predicting lifestyles and emergence of pathogens.</title>
        <authorList>
            <person name="Haridas S."/>
            <person name="Albert R."/>
            <person name="Binder M."/>
            <person name="Bloem J."/>
            <person name="Labutti K."/>
            <person name="Salamov A."/>
            <person name="Andreopoulos B."/>
            <person name="Baker S."/>
            <person name="Barry K."/>
            <person name="Bills G."/>
            <person name="Bluhm B."/>
            <person name="Cannon C."/>
            <person name="Castanera R."/>
            <person name="Culley D."/>
            <person name="Daum C."/>
            <person name="Ezra D."/>
            <person name="Gonzalez J."/>
            <person name="Henrissat B."/>
            <person name="Kuo A."/>
            <person name="Liang C."/>
            <person name="Lipzen A."/>
            <person name="Lutzoni F."/>
            <person name="Magnuson J."/>
            <person name="Mondo S."/>
            <person name="Nolan M."/>
            <person name="Ohm R."/>
            <person name="Pangilinan J."/>
            <person name="Park H.-J."/>
            <person name="Ramirez L."/>
            <person name="Alfaro M."/>
            <person name="Sun H."/>
            <person name="Tritt A."/>
            <person name="Yoshinaga Y."/>
            <person name="Zwiers L.-H."/>
            <person name="Turgeon B."/>
            <person name="Goodwin S."/>
            <person name="Spatafora J."/>
            <person name="Crous P."/>
            <person name="Grigoriev I."/>
        </authorList>
    </citation>
    <scope>NUCLEOTIDE SEQUENCE</scope>
    <source>
        <strain evidence="9">Tuck. ex Michener</strain>
    </source>
</reference>
<dbReference type="Gene3D" id="3.40.50.2000">
    <property type="entry name" value="Glycogen Phosphorylase B"/>
    <property type="match status" value="1"/>
</dbReference>
<comment type="function">
    <text evidence="4 7">Involved in protein N-glycosylation. Essential for the second step of the dolichol-linked oligosaccharide pathway.</text>
</comment>
<dbReference type="InterPro" id="IPR007235">
    <property type="entry name" value="Glyco_trans_28_C"/>
</dbReference>
<comment type="subunit">
    <text evidence="1 7">Heterodimer with ALG14 to form a functional enzyme.</text>
</comment>
<sequence>MSSDSQQKSEKLCFVTIGATASFDSLIRACFRPEFLRTLSNNGYTDLLLQYGKNGRSMFEELSQHESDLNALGLRCRGFGLNPEGLTQEMMAAKGGAGSTEGVVISHAGSGSILAALRIGVPLIVVPNPELLDNHQVELAEALATQGYVVQGILNELDVAIARSEDLRQVHKVWPPVNSGTHRQTQGLQGIMDEEMGFLD</sequence>
<evidence type="ECO:0000313" key="10">
    <source>
        <dbReference type="Proteomes" id="UP000800092"/>
    </source>
</evidence>
<feature type="domain" description="Glycosyl transferase family 28 C-terminal" evidence="8">
    <location>
        <begin position="13"/>
        <end position="155"/>
    </location>
</feature>
<evidence type="ECO:0000256" key="7">
    <source>
        <dbReference type="RuleBase" id="RU362128"/>
    </source>
</evidence>
<organism evidence="9 10">
    <name type="scientific">Viridothelium virens</name>
    <name type="common">Speckled blister lichen</name>
    <name type="synonym">Trypethelium virens</name>
    <dbReference type="NCBI Taxonomy" id="1048519"/>
    <lineage>
        <taxon>Eukaryota</taxon>
        <taxon>Fungi</taxon>
        <taxon>Dikarya</taxon>
        <taxon>Ascomycota</taxon>
        <taxon>Pezizomycotina</taxon>
        <taxon>Dothideomycetes</taxon>
        <taxon>Dothideomycetes incertae sedis</taxon>
        <taxon>Trypetheliales</taxon>
        <taxon>Trypetheliaceae</taxon>
        <taxon>Viridothelium</taxon>
    </lineage>
</organism>
<evidence type="ECO:0000256" key="1">
    <source>
        <dbReference type="ARBA" id="ARBA00011198"/>
    </source>
</evidence>
<protein>
    <recommendedName>
        <fullName evidence="3 7">UDP-N-acetylglucosamine transferase subunit ALG13</fullName>
        <ecNumber evidence="2 7">2.4.1.141</ecNumber>
    </recommendedName>
    <alternativeName>
        <fullName evidence="5 7">Asparagine-linked glycosylation protein 13</fullName>
    </alternativeName>
</protein>
<dbReference type="EMBL" id="ML991777">
    <property type="protein sequence ID" value="KAF2238159.1"/>
    <property type="molecule type" value="Genomic_DNA"/>
</dbReference>
<evidence type="ECO:0000313" key="9">
    <source>
        <dbReference type="EMBL" id="KAF2238159.1"/>
    </source>
</evidence>
<dbReference type="GO" id="GO:0004577">
    <property type="term" value="F:N-acetylglucosaminyldiphosphodolichol N-acetylglucosaminyltransferase activity"/>
    <property type="evidence" value="ECO:0007669"/>
    <property type="project" value="UniProtKB-EC"/>
</dbReference>
<dbReference type="EC" id="2.4.1.141" evidence="2 7"/>
<dbReference type="InterPro" id="IPR052474">
    <property type="entry name" value="UDP-GlcNAc_transferase"/>
</dbReference>
<evidence type="ECO:0000256" key="3">
    <source>
        <dbReference type="ARBA" id="ARBA00017468"/>
    </source>
</evidence>
<proteinExistence type="inferred from homology"/>
<dbReference type="Proteomes" id="UP000800092">
    <property type="component" value="Unassembled WGS sequence"/>
</dbReference>
<keyword evidence="7" id="KW-0328">Glycosyltransferase</keyword>
<dbReference type="Pfam" id="PF04101">
    <property type="entry name" value="Glyco_tran_28_C"/>
    <property type="match status" value="1"/>
</dbReference>
<keyword evidence="7 9" id="KW-0808">Transferase</keyword>
<dbReference type="GO" id="GO:0006488">
    <property type="term" value="P:dolichol-linked oligosaccharide biosynthetic process"/>
    <property type="evidence" value="ECO:0007669"/>
    <property type="project" value="TreeGrafter"/>
</dbReference>
<dbReference type="PANTHER" id="PTHR47043">
    <property type="entry name" value="UDP-N-ACETYLGLUCOSAMINE TRANSFERASE SUBUNIT ALG13"/>
    <property type="match status" value="1"/>
</dbReference>
<evidence type="ECO:0000259" key="8">
    <source>
        <dbReference type="Pfam" id="PF04101"/>
    </source>
</evidence>
<comment type="similarity">
    <text evidence="7">Belongs to the glycosyltransferase 28 family.</text>
</comment>